<dbReference type="CDD" id="cd00063">
    <property type="entry name" value="FN3"/>
    <property type="match status" value="1"/>
</dbReference>
<sequence>MKIRKKIILLTLIVFLSSTITLPLLSLSSANSIPDTFARNIHLSWKSNTSTTIVVSWRTNDIGPSIVEYGKTTEYGNTVNGTEGIYHHVELTDLEPDTIYHYRIYNGIEDYKWTKDFTFKTGNNGKYARFVAWGDSRSLRDDRRKVIETVYYMQPDFSVFTGDLVDSGKEKNQWYNWFADFYPLISISPFMPILGNHEKNHSNYYKMFELPGKEEYYSFDYGPIHFSALHTGAPYYGGTFDEQAAWLENDLSQVEEGKWKVILMHRPPFSSGSRYHSGDYQDVNETFVPIFEKYNVDLVFMGHEHFYERLEKNNITYVITGGAGAPTYKVIDEYIIPESIYSEAVNHATIIQATPNQIDFRAVRTDYSIMDSITINKIDGVDLRIDNIQTFKQVLVNETVYFDVSISNIGTDNLNDTITIEFTNPFGEKTNETIDKLDVGKTKTFTLNFTPTELKTYDWTIKVENSSSEISSRNNEITLTFLSVEEIKELGIEPNYEVSQTETENENENTNWGLYLGIILGGLIIVSSITFLIIKKVKKV</sequence>
<feature type="transmembrane region" description="Helical" evidence="2">
    <location>
        <begin position="512"/>
        <end position="534"/>
    </location>
</feature>
<dbReference type="PANTHER" id="PTHR22953">
    <property type="entry name" value="ACID PHOSPHATASE RELATED"/>
    <property type="match status" value="1"/>
</dbReference>
<gene>
    <name evidence="4" type="ORF">K9W45_01230</name>
</gene>
<dbReference type="InterPro" id="IPR008963">
    <property type="entry name" value="Purple_acid_Pase-like_N"/>
</dbReference>
<protein>
    <submittedName>
        <fullName evidence="4">Metallophosphoesterase</fullName>
    </submittedName>
</protein>
<dbReference type="Proteomes" id="UP001201020">
    <property type="component" value="Chromosome"/>
</dbReference>
<dbReference type="GO" id="GO:0003993">
    <property type="term" value="F:acid phosphatase activity"/>
    <property type="evidence" value="ECO:0007669"/>
    <property type="project" value="InterPro"/>
</dbReference>
<accession>A0A9Y1FM03</accession>
<dbReference type="PANTHER" id="PTHR22953:SF153">
    <property type="entry name" value="PURPLE ACID PHOSPHATASE"/>
    <property type="match status" value="1"/>
</dbReference>
<evidence type="ECO:0000259" key="3">
    <source>
        <dbReference type="SMART" id="SM00060"/>
    </source>
</evidence>
<dbReference type="SUPFAM" id="SSF49363">
    <property type="entry name" value="Purple acid phosphatase, N-terminal domain"/>
    <property type="match status" value="1"/>
</dbReference>
<dbReference type="InterPro" id="IPR003961">
    <property type="entry name" value="FN3_dom"/>
</dbReference>
<dbReference type="Gene3D" id="3.60.21.10">
    <property type="match status" value="1"/>
</dbReference>
<evidence type="ECO:0000256" key="1">
    <source>
        <dbReference type="ARBA" id="ARBA00022729"/>
    </source>
</evidence>
<evidence type="ECO:0000313" key="4">
    <source>
        <dbReference type="EMBL" id="UJG41098.1"/>
    </source>
</evidence>
<dbReference type="Pfam" id="PF00149">
    <property type="entry name" value="Metallophos"/>
    <property type="match status" value="1"/>
</dbReference>
<dbReference type="Pfam" id="PF16656">
    <property type="entry name" value="Pur_ac_phosph_N"/>
    <property type="match status" value="1"/>
</dbReference>
<dbReference type="SUPFAM" id="SSF56300">
    <property type="entry name" value="Metallo-dependent phosphatases"/>
    <property type="match status" value="1"/>
</dbReference>
<keyword evidence="2" id="KW-0472">Membrane</keyword>
<dbReference type="Gene3D" id="2.60.40.10">
    <property type="entry name" value="Immunoglobulins"/>
    <property type="match status" value="1"/>
</dbReference>
<dbReference type="InterPro" id="IPR011635">
    <property type="entry name" value="CARDB"/>
</dbReference>
<dbReference type="AlphaFoldDB" id="A0A9Y1FM03"/>
<dbReference type="InterPro" id="IPR013783">
    <property type="entry name" value="Ig-like_fold"/>
</dbReference>
<dbReference type="Pfam" id="PF07705">
    <property type="entry name" value="CARDB"/>
    <property type="match status" value="1"/>
</dbReference>
<evidence type="ECO:0000256" key="2">
    <source>
        <dbReference type="SAM" id="Phobius"/>
    </source>
</evidence>
<dbReference type="SMART" id="SM00060">
    <property type="entry name" value="FN3"/>
    <property type="match status" value="1"/>
</dbReference>
<dbReference type="InterPro" id="IPR029052">
    <property type="entry name" value="Metallo-depent_PP-like"/>
</dbReference>
<keyword evidence="2" id="KW-0812">Transmembrane</keyword>
<organism evidence="4">
    <name type="scientific">Candidatus Heimdallarchaeum aukensis</name>
    <dbReference type="NCBI Taxonomy" id="2876573"/>
    <lineage>
        <taxon>Archaea</taxon>
        <taxon>Promethearchaeati</taxon>
        <taxon>Candidatus Heimdallarchaeota</taxon>
        <taxon>Candidatus Heimdallarchaeia (ex Rinke et al. 2021) (nom. nud.)</taxon>
        <taxon>Candidatus Heimdallarchaeales</taxon>
        <taxon>Candidatus Heimdallarchaeaceae</taxon>
        <taxon>Candidatus Heimdallarchaeum</taxon>
    </lineage>
</organism>
<dbReference type="GO" id="GO:0046872">
    <property type="term" value="F:metal ion binding"/>
    <property type="evidence" value="ECO:0007669"/>
    <property type="project" value="InterPro"/>
</dbReference>
<keyword evidence="2" id="KW-1133">Transmembrane helix</keyword>
<dbReference type="InterPro" id="IPR015914">
    <property type="entry name" value="PAPs_N"/>
</dbReference>
<name>A0A9Y1FM03_9ARCH</name>
<keyword evidence="1" id="KW-0732">Signal</keyword>
<dbReference type="EMBL" id="CP084166">
    <property type="protein sequence ID" value="UJG41098.1"/>
    <property type="molecule type" value="Genomic_DNA"/>
</dbReference>
<dbReference type="Gene3D" id="2.60.40.380">
    <property type="entry name" value="Purple acid phosphatase-like, N-terminal"/>
    <property type="match status" value="1"/>
</dbReference>
<proteinExistence type="predicted"/>
<dbReference type="InterPro" id="IPR004843">
    <property type="entry name" value="Calcineurin-like_PHP"/>
</dbReference>
<dbReference type="InterPro" id="IPR039331">
    <property type="entry name" value="PAPs-like"/>
</dbReference>
<feature type="domain" description="Fibronectin type-III" evidence="3">
    <location>
        <begin position="34"/>
        <end position="114"/>
    </location>
</feature>
<reference evidence="4" key="1">
    <citation type="journal article" date="2022" name="Nat. Microbiol.">
        <title>Unique mobile elements and scalable gene flow at the prokaryote-eukaryote boundary revealed by circularized Asgard archaea genomes.</title>
        <authorList>
            <person name="Wu F."/>
            <person name="Speth D.R."/>
            <person name="Philosof A."/>
            <person name="Cremiere A."/>
            <person name="Narayanan A."/>
            <person name="Barco R.A."/>
            <person name="Connon S.A."/>
            <person name="Amend J.P."/>
            <person name="Antoshechkin I.A."/>
            <person name="Orphan V.J."/>
        </authorList>
    </citation>
    <scope>NUCLEOTIDE SEQUENCE</scope>
    <source>
        <strain evidence="4">PM71</strain>
    </source>
</reference>